<accession>A0A0A0RTC4</accession>
<proteinExistence type="predicted"/>
<keyword evidence="2" id="KW-1133">Transmembrane helix</keyword>
<dbReference type="EMBL" id="KM652554">
    <property type="protein sequence ID" value="AIW02689.1"/>
    <property type="molecule type" value="Genomic_DNA"/>
</dbReference>
<gene>
    <name evidence="3" type="primary">235</name>
    <name evidence="3" type="ORF">PBI_JAY2JAY_235</name>
</gene>
<evidence type="ECO:0000313" key="4">
    <source>
        <dbReference type="Proteomes" id="UP000030200"/>
    </source>
</evidence>
<dbReference type="Proteomes" id="UP000030200">
    <property type="component" value="Segment"/>
</dbReference>
<dbReference type="KEGG" id="vg:26796964"/>
<sequence length="103" mass="11818">MPEITTAWIALIGTVLGGVGLKFVEHWLSRSKVRDDTAAQLRNELRTEIQGLKQELNNVETDLDKWRGKYYELMDNFIKVKSELETAMRTLQSQQNNNTQPPG</sequence>
<reference evidence="3 4" key="1">
    <citation type="submission" date="2014-09" db="EMBL/GenBank/DDBJ databases">
        <authorList>
            <person name="Gicewicz E.A."/>
            <person name="Hiryak K.M."/>
            <person name="Horoschock A.N."/>
            <person name="Kneeream E.R."/>
            <person name="Luchetta J."/>
            <person name="Mikolon A.R."/>
            <person name="Smith S.N."/>
            <person name="Svintozelskiy S."/>
            <person name="Yucha M.L."/>
            <person name="Manna D.P."/>
            <person name="Pidcock K.A."/>
            <person name="Laing C.E."/>
            <person name="Schaff J.E."/>
            <person name="Dashiell C.L."/>
            <person name="Macialek J.A."/>
            <person name="Anders K.R."/>
            <person name="Braun M.A."/>
            <person name="Delesalle V.A."/>
            <person name="Hughes L.E."/>
            <person name="Ware V.C."/>
            <person name="Bradley K.W."/>
            <person name="Barker L.P."/>
            <person name="Asai D.J."/>
            <person name="Bowman C.A."/>
            <person name="Russell D.A."/>
            <person name="Pope W.H."/>
            <person name="Jacobs-Sera D."/>
            <person name="Hendrix R.W."/>
            <person name="Hatfull G.F."/>
        </authorList>
    </citation>
    <scope>NUCLEOTIDE SEQUENCE [LARGE SCALE GENOMIC DNA]</scope>
</reference>
<feature type="coiled-coil region" evidence="1">
    <location>
        <begin position="42"/>
        <end position="69"/>
    </location>
</feature>
<evidence type="ECO:0000256" key="1">
    <source>
        <dbReference type="SAM" id="Coils"/>
    </source>
</evidence>
<keyword evidence="2" id="KW-0472">Membrane</keyword>
<name>A0A0A0RTC4_9CAUD</name>
<dbReference type="OrthoDB" id="18130at10239"/>
<organism evidence="3 4">
    <name type="scientific">Streptomyces phage Jay2Jay</name>
    <dbReference type="NCBI Taxonomy" id="1556290"/>
    <lineage>
        <taxon>Viruses</taxon>
        <taxon>Duplodnaviria</taxon>
        <taxon>Heunggongvirae</taxon>
        <taxon>Uroviricota</taxon>
        <taxon>Caudoviricetes</taxon>
        <taxon>Stanwilliamsviridae</taxon>
        <taxon>Boydwoodruffvirinae</taxon>
        <taxon>Samistivirus</taxon>
        <taxon>Samistivirus jay2jay</taxon>
    </lineage>
</organism>
<evidence type="ECO:0000256" key="2">
    <source>
        <dbReference type="SAM" id="Phobius"/>
    </source>
</evidence>
<dbReference type="RefSeq" id="YP_009225916.1">
    <property type="nucleotide sequence ID" value="NC_029098.1"/>
</dbReference>
<protein>
    <submittedName>
        <fullName evidence="3">Uncharacterized protein</fullName>
    </submittedName>
</protein>
<dbReference type="GeneID" id="26796964"/>
<keyword evidence="4" id="KW-1185">Reference proteome</keyword>
<keyword evidence="2" id="KW-0812">Transmembrane</keyword>
<evidence type="ECO:0000313" key="3">
    <source>
        <dbReference type="EMBL" id="AIW02689.1"/>
    </source>
</evidence>
<keyword evidence="1" id="KW-0175">Coiled coil</keyword>
<feature type="transmembrane region" description="Helical" evidence="2">
    <location>
        <begin position="6"/>
        <end position="24"/>
    </location>
</feature>